<proteinExistence type="predicted"/>
<keyword evidence="2" id="KW-0812">Transmembrane</keyword>
<name>A0ABD3NVW7_9STRA</name>
<dbReference type="AlphaFoldDB" id="A0ABD3NVW7"/>
<accession>A0ABD3NVW7</accession>
<evidence type="ECO:0000313" key="3">
    <source>
        <dbReference type="EMBL" id="KAL3780040.1"/>
    </source>
</evidence>
<comment type="caution">
    <text evidence="3">The sequence shown here is derived from an EMBL/GenBank/DDBJ whole genome shotgun (WGS) entry which is preliminary data.</text>
</comment>
<dbReference type="EMBL" id="JALLAZ020001133">
    <property type="protein sequence ID" value="KAL3780040.1"/>
    <property type="molecule type" value="Genomic_DNA"/>
</dbReference>
<keyword evidence="2" id="KW-1133">Transmembrane helix</keyword>
<evidence type="ECO:0000256" key="1">
    <source>
        <dbReference type="SAM" id="MobiDB-lite"/>
    </source>
</evidence>
<gene>
    <name evidence="3" type="ORF">ACHAW5_003357</name>
</gene>
<sequence length="203" mass="22836">MMQSQELMYVLIFWYWFPIHLELASCSLRMYRMVQSNGGVRCPTSNNQANGTTMPTSGTKYTKESCSDNAELSPPSYNEHTRITAHALYLMACIGVKGRSGCLHHVSYPMNVQLSELSKELGELVAIKTCRSFSKTIECLVFRYPRPGIIPTTIAILNPLYHHASEVRSERSTTQFISPAPATQPTEPSEEGSFTRLLVHDDR</sequence>
<organism evidence="3 4">
    <name type="scientific">Stephanodiscus triporus</name>
    <dbReference type="NCBI Taxonomy" id="2934178"/>
    <lineage>
        <taxon>Eukaryota</taxon>
        <taxon>Sar</taxon>
        <taxon>Stramenopiles</taxon>
        <taxon>Ochrophyta</taxon>
        <taxon>Bacillariophyta</taxon>
        <taxon>Coscinodiscophyceae</taxon>
        <taxon>Thalassiosirophycidae</taxon>
        <taxon>Stephanodiscales</taxon>
        <taxon>Stephanodiscaceae</taxon>
        <taxon>Stephanodiscus</taxon>
    </lineage>
</organism>
<evidence type="ECO:0000313" key="4">
    <source>
        <dbReference type="Proteomes" id="UP001530315"/>
    </source>
</evidence>
<evidence type="ECO:0000256" key="2">
    <source>
        <dbReference type="SAM" id="Phobius"/>
    </source>
</evidence>
<protein>
    <submittedName>
        <fullName evidence="3">Uncharacterized protein</fullName>
    </submittedName>
</protein>
<keyword evidence="4" id="KW-1185">Reference proteome</keyword>
<feature type="transmembrane region" description="Helical" evidence="2">
    <location>
        <begin position="12"/>
        <end position="31"/>
    </location>
</feature>
<feature type="compositionally biased region" description="Polar residues" evidence="1">
    <location>
        <begin position="44"/>
        <end position="60"/>
    </location>
</feature>
<feature type="region of interest" description="Disordered" evidence="1">
    <location>
        <begin position="44"/>
        <end position="67"/>
    </location>
</feature>
<reference evidence="3 4" key="1">
    <citation type="submission" date="2024-10" db="EMBL/GenBank/DDBJ databases">
        <title>Updated reference genomes for cyclostephanoid diatoms.</title>
        <authorList>
            <person name="Roberts W.R."/>
            <person name="Alverson A.J."/>
        </authorList>
    </citation>
    <scope>NUCLEOTIDE SEQUENCE [LARGE SCALE GENOMIC DNA]</scope>
    <source>
        <strain evidence="3 4">AJA276-08</strain>
    </source>
</reference>
<dbReference type="Proteomes" id="UP001530315">
    <property type="component" value="Unassembled WGS sequence"/>
</dbReference>
<feature type="region of interest" description="Disordered" evidence="1">
    <location>
        <begin position="172"/>
        <end position="194"/>
    </location>
</feature>
<keyword evidence="2" id="KW-0472">Membrane</keyword>
<feature type="compositionally biased region" description="Polar residues" evidence="1">
    <location>
        <begin position="172"/>
        <end position="187"/>
    </location>
</feature>